<evidence type="ECO:0000313" key="2">
    <source>
        <dbReference type="Proteomes" id="UP000596742"/>
    </source>
</evidence>
<dbReference type="EMBL" id="UYJE01000517">
    <property type="protein sequence ID" value="VDH93943.1"/>
    <property type="molecule type" value="Genomic_DNA"/>
</dbReference>
<dbReference type="Proteomes" id="UP000596742">
    <property type="component" value="Unassembled WGS sequence"/>
</dbReference>
<evidence type="ECO:0000313" key="1">
    <source>
        <dbReference type="EMBL" id="VDH93943.1"/>
    </source>
</evidence>
<keyword evidence="2" id="KW-1185">Reference proteome</keyword>
<protein>
    <submittedName>
        <fullName evidence="1">Uncharacterized protein</fullName>
    </submittedName>
</protein>
<sequence>MTKLIECYGNVTDSCPDYRDAGPALMNVEAFTSFIIGTCVNRNVLEDGMMCIGSKQQNVFVHVNQNCLTYELLEVDIWEVYTDSPHHSWQHFCSRIIDGIQCSVNKTQEFGCSDAFYDFLLHSSYVRLPVECLEPNSSKFRWLDMYTEIPTKLPESQNRTDIEEENTTIDDTVSSSTCNYMSHISIIALNVIFTCYKQFKFTIAT</sequence>
<comment type="caution">
    <text evidence="1">The sequence shown here is derived from an EMBL/GenBank/DDBJ whole genome shotgun (WGS) entry which is preliminary data.</text>
</comment>
<name>A0A8B6BRI7_MYTGA</name>
<accession>A0A8B6BRI7</accession>
<dbReference type="OrthoDB" id="6050405at2759"/>
<reference evidence="1" key="1">
    <citation type="submission" date="2018-11" db="EMBL/GenBank/DDBJ databases">
        <authorList>
            <person name="Alioto T."/>
            <person name="Alioto T."/>
        </authorList>
    </citation>
    <scope>NUCLEOTIDE SEQUENCE</scope>
</reference>
<dbReference type="AlphaFoldDB" id="A0A8B6BRI7"/>
<organism evidence="1 2">
    <name type="scientific">Mytilus galloprovincialis</name>
    <name type="common">Mediterranean mussel</name>
    <dbReference type="NCBI Taxonomy" id="29158"/>
    <lineage>
        <taxon>Eukaryota</taxon>
        <taxon>Metazoa</taxon>
        <taxon>Spiralia</taxon>
        <taxon>Lophotrochozoa</taxon>
        <taxon>Mollusca</taxon>
        <taxon>Bivalvia</taxon>
        <taxon>Autobranchia</taxon>
        <taxon>Pteriomorphia</taxon>
        <taxon>Mytilida</taxon>
        <taxon>Mytiloidea</taxon>
        <taxon>Mytilidae</taxon>
        <taxon>Mytilinae</taxon>
        <taxon>Mytilus</taxon>
    </lineage>
</organism>
<gene>
    <name evidence="1" type="ORF">MGAL_10B068756</name>
</gene>
<proteinExistence type="predicted"/>